<dbReference type="AlphaFoldDB" id="A0A1Y0CF86"/>
<dbReference type="InterPro" id="IPR037069">
    <property type="entry name" value="AcylCoA_DH/ox_N_sf"/>
</dbReference>
<dbReference type="Gene3D" id="1.20.140.10">
    <property type="entry name" value="Butyryl-CoA Dehydrogenase, subunit A, domain 3"/>
    <property type="match status" value="1"/>
</dbReference>
<evidence type="ECO:0000313" key="5">
    <source>
        <dbReference type="Proteomes" id="UP000195331"/>
    </source>
</evidence>
<sequence>MRRPHRCGPPPTRPRRSPAAIDRSRCARSVSSPTAYPACAVSGVCHHRGYHSSPRPGGHMAQPPGESIAVLDDSSTTRLLQPARNGGRGVPVSEFVSAISELAGRDGSAGWLAAILNAAANQVAAVGSDVAERVWGRDTAALVTMATRADGRLIRQGPNFRLTGRWNTVTGAAFAHWLLLRADLDGTAHWVLLPRDAVEPAQRNDIAGLRTTGICDVTVADTVVDASSVHRCVEENLCADAEFDVAPRIVTGAAVAAAVLGAASGIWQAHVDQVRERLATSYGSEDTAERTASAVAVAETASAIDAATLQLDASLHAQAAPAARAQLQAVARARDAADRLLSSGNRHALDATDPVTRLWLDVSAGYRLAVRILDDPGTG</sequence>
<accession>A0A1Y0CF86</accession>
<evidence type="ECO:0000259" key="3">
    <source>
        <dbReference type="Pfam" id="PF08028"/>
    </source>
</evidence>
<keyword evidence="5" id="KW-1185">Reference proteome</keyword>
<dbReference type="Gene3D" id="2.40.110.10">
    <property type="entry name" value="Butyryl-CoA Dehydrogenase, subunit A, domain 2"/>
    <property type="match status" value="1"/>
</dbReference>
<dbReference type="Proteomes" id="UP000195331">
    <property type="component" value="Chromosome"/>
</dbReference>
<evidence type="ECO:0000256" key="1">
    <source>
        <dbReference type="ARBA" id="ARBA00023002"/>
    </source>
</evidence>
<dbReference type="EMBL" id="CP020809">
    <property type="protein sequence ID" value="ART73802.1"/>
    <property type="molecule type" value="Genomic_DNA"/>
</dbReference>
<dbReference type="InterPro" id="IPR009100">
    <property type="entry name" value="AcylCoA_DH/oxidase_NM_dom_sf"/>
</dbReference>
<protein>
    <recommendedName>
        <fullName evidence="3">Acyl-CoA dehydrogenase C-terminal domain-containing protein</fullName>
    </recommendedName>
</protein>
<keyword evidence="1" id="KW-0560">Oxidoreductase</keyword>
<proteinExistence type="predicted"/>
<dbReference type="KEGG" id="mdx:BTO20_21830"/>
<dbReference type="Gene3D" id="1.10.540.10">
    <property type="entry name" value="Acyl-CoA dehydrogenase/oxidase, N-terminal domain"/>
    <property type="match status" value="1"/>
</dbReference>
<dbReference type="InterPro" id="IPR013107">
    <property type="entry name" value="Acyl-CoA_DH_C"/>
</dbReference>
<evidence type="ECO:0000256" key="2">
    <source>
        <dbReference type="SAM" id="MobiDB-lite"/>
    </source>
</evidence>
<feature type="region of interest" description="Disordered" evidence="2">
    <location>
        <begin position="1"/>
        <end position="24"/>
    </location>
</feature>
<dbReference type="GO" id="GO:0016627">
    <property type="term" value="F:oxidoreductase activity, acting on the CH-CH group of donors"/>
    <property type="evidence" value="ECO:0007669"/>
    <property type="project" value="InterPro"/>
</dbReference>
<gene>
    <name evidence="4" type="ORF">BTO20_21830</name>
</gene>
<organism evidence="4 5">
    <name type="scientific">Mycobacterium dioxanotrophicus</name>
    <dbReference type="NCBI Taxonomy" id="482462"/>
    <lineage>
        <taxon>Bacteria</taxon>
        <taxon>Bacillati</taxon>
        <taxon>Actinomycetota</taxon>
        <taxon>Actinomycetes</taxon>
        <taxon>Mycobacteriales</taxon>
        <taxon>Mycobacteriaceae</taxon>
        <taxon>Mycobacterium</taxon>
    </lineage>
</organism>
<feature type="domain" description="Acyl-CoA dehydrogenase C-terminal" evidence="3">
    <location>
        <begin position="254"/>
        <end position="365"/>
    </location>
</feature>
<dbReference type="SUPFAM" id="SSF56645">
    <property type="entry name" value="Acyl-CoA dehydrogenase NM domain-like"/>
    <property type="match status" value="1"/>
</dbReference>
<evidence type="ECO:0000313" key="4">
    <source>
        <dbReference type="EMBL" id="ART73802.1"/>
    </source>
</evidence>
<dbReference type="GO" id="GO:0050660">
    <property type="term" value="F:flavin adenine dinucleotide binding"/>
    <property type="evidence" value="ECO:0007669"/>
    <property type="project" value="InterPro"/>
</dbReference>
<dbReference type="InterPro" id="IPR046373">
    <property type="entry name" value="Acyl-CoA_Oxase/DH_mid-dom_sf"/>
</dbReference>
<reference evidence="4 5" key="1">
    <citation type="submission" date="2017-04" db="EMBL/GenBank/DDBJ databases">
        <title>Whole Genome Sequence of 1,4-Dioxane Degrading Bacterium Mycobacterium dioxanotrophicus PH-06.</title>
        <authorList>
            <person name="He Y."/>
        </authorList>
    </citation>
    <scope>NUCLEOTIDE SEQUENCE [LARGE SCALE GENOMIC DNA]</scope>
    <source>
        <strain evidence="4 5">PH-06</strain>
    </source>
</reference>
<dbReference type="Pfam" id="PF08028">
    <property type="entry name" value="Acyl-CoA_dh_2"/>
    <property type="match status" value="1"/>
</dbReference>
<name>A0A1Y0CF86_9MYCO</name>